<accession>T2IJK3</accession>
<reference evidence="2 3" key="1">
    <citation type="submission" date="2013-01" db="EMBL/GenBank/DDBJ databases">
        <authorList>
            <person name="Bench S."/>
        </authorList>
    </citation>
    <scope>NUCLEOTIDE SEQUENCE [LARGE SCALE GENOMIC DNA]</scope>
    <source>
        <strain evidence="2 3">WH 8502</strain>
    </source>
</reference>
<dbReference type="AlphaFoldDB" id="T2IJK3"/>
<proteinExistence type="predicted"/>
<evidence type="ECO:0000256" key="1">
    <source>
        <dbReference type="SAM" id="MobiDB-lite"/>
    </source>
</evidence>
<organism evidence="2 3">
    <name type="scientific">Crocosphaera watsonii WH 8502</name>
    <dbReference type="NCBI Taxonomy" id="423474"/>
    <lineage>
        <taxon>Bacteria</taxon>
        <taxon>Bacillati</taxon>
        <taxon>Cyanobacteriota</taxon>
        <taxon>Cyanophyceae</taxon>
        <taxon>Oscillatoriophycideae</taxon>
        <taxon>Chroococcales</taxon>
        <taxon>Aphanothecaceae</taxon>
        <taxon>Crocosphaera</taxon>
    </lineage>
</organism>
<sequence length="70" mass="7348">MRLAPGSTVTKVVPMARNDAKINAITASILSLDWDSMPANTTALTTPATSAPNDRGNPRNRATGNPARTE</sequence>
<dbReference type="Proteomes" id="UP000018348">
    <property type="component" value="Unassembled WGS sequence"/>
</dbReference>
<feature type="compositionally biased region" description="Low complexity" evidence="1">
    <location>
        <begin position="39"/>
        <end position="52"/>
    </location>
</feature>
<protein>
    <submittedName>
        <fullName evidence="2">Uncharacterized protein</fullName>
    </submittedName>
</protein>
<evidence type="ECO:0000313" key="3">
    <source>
        <dbReference type="Proteomes" id="UP000018348"/>
    </source>
</evidence>
<feature type="region of interest" description="Disordered" evidence="1">
    <location>
        <begin position="39"/>
        <end position="70"/>
    </location>
</feature>
<evidence type="ECO:0000313" key="2">
    <source>
        <dbReference type="EMBL" id="CCQ52967.1"/>
    </source>
</evidence>
<dbReference type="EMBL" id="CAQK01000749">
    <property type="protein sequence ID" value="CCQ52967.1"/>
    <property type="molecule type" value="Genomic_DNA"/>
</dbReference>
<comment type="caution">
    <text evidence="2">The sequence shown here is derived from an EMBL/GenBank/DDBJ whole genome shotgun (WGS) entry which is preliminary data.</text>
</comment>
<feature type="compositionally biased region" description="Polar residues" evidence="1">
    <location>
        <begin position="60"/>
        <end position="70"/>
    </location>
</feature>
<reference evidence="2 3" key="2">
    <citation type="submission" date="2013-09" db="EMBL/GenBank/DDBJ databases">
        <title>Whole genome comparison of six Crocosphaera watsonii strains with differing phenotypes.</title>
        <authorList>
            <person name="Bench S.R."/>
            <person name="Heller P."/>
            <person name="Frank I."/>
            <person name="Arciniega M."/>
            <person name="Shilova I.N."/>
            <person name="Zehr J.P."/>
        </authorList>
    </citation>
    <scope>NUCLEOTIDE SEQUENCE [LARGE SCALE GENOMIC DNA]</scope>
    <source>
        <strain evidence="2 3">WH 8502</strain>
    </source>
</reference>
<name>T2IJK3_CROWT</name>
<gene>
    <name evidence="2" type="ORF">CWATWH8502_425</name>
</gene>